<evidence type="ECO:0000256" key="2">
    <source>
        <dbReference type="ARBA" id="ARBA00005466"/>
    </source>
</evidence>
<evidence type="ECO:0000256" key="1">
    <source>
        <dbReference type="ARBA" id="ARBA00001974"/>
    </source>
</evidence>
<feature type="signal peptide" evidence="6">
    <location>
        <begin position="1"/>
        <end position="35"/>
    </location>
</feature>
<keyword evidence="4" id="KW-0274">FAD</keyword>
<dbReference type="PANTHER" id="PTHR42973">
    <property type="entry name" value="BINDING OXIDOREDUCTASE, PUTATIVE (AFU_ORTHOLOGUE AFUA_1G17690)-RELATED"/>
    <property type="match status" value="1"/>
</dbReference>
<dbReference type="Proteomes" id="UP001430614">
    <property type="component" value="Unassembled WGS sequence"/>
</dbReference>
<evidence type="ECO:0000256" key="4">
    <source>
        <dbReference type="ARBA" id="ARBA00022827"/>
    </source>
</evidence>
<dbReference type="InterPro" id="IPR006311">
    <property type="entry name" value="TAT_signal"/>
</dbReference>
<keyword evidence="6" id="KW-0732">Signal</keyword>
<proteinExistence type="inferred from homology"/>
<comment type="similarity">
    <text evidence="2">Belongs to the oxygen-dependent FAD-linked oxidoreductase family.</text>
</comment>
<protein>
    <submittedName>
        <fullName evidence="8">FAD-binding protein</fullName>
    </submittedName>
</protein>
<keyword evidence="5" id="KW-0560">Oxidoreductase</keyword>
<evidence type="ECO:0000256" key="6">
    <source>
        <dbReference type="SAM" id="SignalP"/>
    </source>
</evidence>
<dbReference type="Pfam" id="PF08031">
    <property type="entry name" value="BBE"/>
    <property type="match status" value="1"/>
</dbReference>
<feature type="chain" id="PRO_5046820937" evidence="6">
    <location>
        <begin position="36"/>
        <end position="587"/>
    </location>
</feature>
<dbReference type="Pfam" id="PF01565">
    <property type="entry name" value="FAD_binding_4"/>
    <property type="match status" value="1"/>
</dbReference>
<evidence type="ECO:0000256" key="3">
    <source>
        <dbReference type="ARBA" id="ARBA00022630"/>
    </source>
</evidence>
<evidence type="ECO:0000256" key="5">
    <source>
        <dbReference type="ARBA" id="ARBA00023002"/>
    </source>
</evidence>
<dbReference type="PROSITE" id="PS51387">
    <property type="entry name" value="FAD_PCMH"/>
    <property type="match status" value="1"/>
</dbReference>
<name>A0ABS8KCQ7_9BURK</name>
<comment type="cofactor">
    <cofactor evidence="1">
        <name>FAD</name>
        <dbReference type="ChEBI" id="CHEBI:57692"/>
    </cofactor>
</comment>
<reference evidence="8 9" key="1">
    <citation type="submission" date="2021-11" db="EMBL/GenBank/DDBJ databases">
        <authorList>
            <person name="Oh E.-T."/>
            <person name="Kim S.-B."/>
        </authorList>
    </citation>
    <scope>NUCLEOTIDE SEQUENCE [LARGE SCALE GENOMIC DNA]</scope>
    <source>
        <strain evidence="8 9">MMS20-SJTN17</strain>
    </source>
</reference>
<dbReference type="EMBL" id="JAJITC010000005">
    <property type="protein sequence ID" value="MCC8402490.1"/>
    <property type="molecule type" value="Genomic_DNA"/>
</dbReference>
<dbReference type="InterPro" id="IPR012951">
    <property type="entry name" value="BBE"/>
</dbReference>
<dbReference type="InterPro" id="IPR050416">
    <property type="entry name" value="FAD-linked_Oxidoreductase"/>
</dbReference>
<comment type="caution">
    <text evidence="8">The sequence shown here is derived from an EMBL/GenBank/DDBJ whole genome shotgun (WGS) entry which is preliminary data.</text>
</comment>
<sequence length="587" mass="63107">MSKNRAATIKDGRRRRVLGAGLALAATSVLPNAQAATTSRYVEPDAPGWPEASRWAELNEALGGRLSPVTRPDFGDPAIQKLLTNPFYIGEQAGLTQNSGWLDAWQSSPAAYVVAAESAADVAAAINFARRHNVRLVVKGGGHSYLGTSSAPGSLLIWTRPMNAITVHEAFTPQGSSAAPVPAVSVAAGCIWLNVYQAVTSGSGRYVQGGGCTSVGVAGLVQGGGFGSFSKRYGLAAASLLEAEIVTADGKTRVVNSVREPDLFWALKGGGGGTFGVVTRLVLATHELPASFGAVNLDVTAHSDDAYRRLLARFIDLYATRLFNAHWGEQVIVRPDNLLRIRMVFQDLNEDQARAQWQPLIEFLSANRDDYAGAESFAVHALPARYFWDANFFRRYAPDIVDFDNRPGASTDHFWWIGDAHQVGSFWYAFNSAWLPASLLRQENQGRFVDAWFAASRHWELALQFSKGLAGAPAAVIDAARGTAMNPEVADAFAWAVSAANGPSAFSGLPASDHTKAAASRSGIVNAMTALRAIAPGAGTYLNESDYFQADWQQAFWGANYSRLLDIKRRYDPEGLFTVHHGVGSKV</sequence>
<evidence type="ECO:0000313" key="8">
    <source>
        <dbReference type="EMBL" id="MCC8402490.1"/>
    </source>
</evidence>
<keyword evidence="9" id="KW-1185">Reference proteome</keyword>
<accession>A0ABS8KCQ7</accession>
<dbReference type="PANTHER" id="PTHR42973:SF39">
    <property type="entry name" value="FAD-BINDING PCMH-TYPE DOMAIN-CONTAINING PROTEIN"/>
    <property type="match status" value="1"/>
</dbReference>
<evidence type="ECO:0000313" key="9">
    <source>
        <dbReference type="Proteomes" id="UP001430614"/>
    </source>
</evidence>
<gene>
    <name evidence="8" type="ORF">LJ655_11415</name>
</gene>
<dbReference type="Gene3D" id="3.30.465.10">
    <property type="match status" value="2"/>
</dbReference>
<dbReference type="InterPro" id="IPR016169">
    <property type="entry name" value="FAD-bd_PCMH_sub2"/>
</dbReference>
<dbReference type="RefSeq" id="WP_230561345.1">
    <property type="nucleotide sequence ID" value="NZ_JAJITC010000005.1"/>
</dbReference>
<dbReference type="InterPro" id="IPR016166">
    <property type="entry name" value="FAD-bd_PCMH"/>
</dbReference>
<feature type="domain" description="FAD-binding PCMH-type" evidence="7">
    <location>
        <begin position="105"/>
        <end position="288"/>
    </location>
</feature>
<keyword evidence="3" id="KW-0285">Flavoprotein</keyword>
<dbReference type="SUPFAM" id="SSF56176">
    <property type="entry name" value="FAD-binding/transporter-associated domain-like"/>
    <property type="match status" value="1"/>
</dbReference>
<organism evidence="8 9">
    <name type="scientific">Paraburkholderia translucens</name>
    <dbReference type="NCBI Taxonomy" id="2886945"/>
    <lineage>
        <taxon>Bacteria</taxon>
        <taxon>Pseudomonadati</taxon>
        <taxon>Pseudomonadota</taxon>
        <taxon>Betaproteobacteria</taxon>
        <taxon>Burkholderiales</taxon>
        <taxon>Burkholderiaceae</taxon>
        <taxon>Paraburkholderia</taxon>
    </lineage>
</organism>
<evidence type="ECO:0000259" key="7">
    <source>
        <dbReference type="PROSITE" id="PS51387"/>
    </source>
</evidence>
<dbReference type="InterPro" id="IPR036318">
    <property type="entry name" value="FAD-bd_PCMH-like_sf"/>
</dbReference>
<dbReference type="InterPro" id="IPR006094">
    <property type="entry name" value="Oxid_FAD_bind_N"/>
</dbReference>
<dbReference type="PROSITE" id="PS51318">
    <property type="entry name" value="TAT"/>
    <property type="match status" value="1"/>
</dbReference>